<comment type="similarity">
    <text evidence="3">Belongs to the methyltransferase superfamily. RsmJ family.</text>
</comment>
<name>A0A7H1AZ39_9GAMM</name>
<dbReference type="Gene3D" id="3.40.50.150">
    <property type="entry name" value="Vaccinia Virus protein VP39"/>
    <property type="match status" value="1"/>
</dbReference>
<dbReference type="CDD" id="cd02440">
    <property type="entry name" value="AdoMet_MTases"/>
    <property type="match status" value="1"/>
</dbReference>
<dbReference type="EC" id="2.1.1.242" evidence="3"/>
<dbReference type="GO" id="GO:0005737">
    <property type="term" value="C:cytoplasm"/>
    <property type="evidence" value="ECO:0007669"/>
    <property type="project" value="UniProtKB-SubCell"/>
</dbReference>
<protein>
    <recommendedName>
        <fullName evidence="3">Ribosomal RNA small subunit methyltransferase J</fullName>
        <ecNumber evidence="3">2.1.1.242</ecNumber>
    </recommendedName>
    <alternativeName>
        <fullName evidence="3">16S rRNA m2G1516 methyltransferase</fullName>
    </alternativeName>
    <alternativeName>
        <fullName evidence="3">rRNA (guanine-N(2)-)-methyltransferase</fullName>
    </alternativeName>
</protein>
<dbReference type="Pfam" id="PF04445">
    <property type="entry name" value="SAM_MT"/>
    <property type="match status" value="1"/>
</dbReference>
<sequence>MKVYLIRRYYNKRIHNIIHTFDLQHDEYAQIALIINLDSLEFFDRSHPEMHAIKIDFASKKNNYRCLNFSKKNEILSKVVGIKKKYFPFVLDATAGFGKDAFILSFLGCKVLMIERHPIIAALLEDGLQRGYRDKKIGHWLRKRLSFIFGDSNKMLEMPIAQPDVIYLDPMYPVCKKQVLPKKNIQFLRKLIGINNDAQYLLHIAKNLAKQRIVIKRPYHAKSISNEKADFIIASKNHRFDIYYPYKK</sequence>
<evidence type="ECO:0000313" key="5">
    <source>
        <dbReference type="Proteomes" id="UP000516346"/>
    </source>
</evidence>
<proteinExistence type="inferred from homology"/>
<dbReference type="GO" id="GO:0008990">
    <property type="term" value="F:rRNA (guanine-N2-)-methyltransferase activity"/>
    <property type="evidence" value="ECO:0007669"/>
    <property type="project" value="UniProtKB-UniRule"/>
</dbReference>
<evidence type="ECO:0000256" key="1">
    <source>
        <dbReference type="ARBA" id="ARBA00022603"/>
    </source>
</evidence>
<gene>
    <name evidence="3" type="primary">rsmJ</name>
    <name evidence="4" type="ORF">ICW73_02045</name>
</gene>
<dbReference type="PANTHER" id="PTHR36112">
    <property type="entry name" value="RIBOSOMAL RNA SMALL SUBUNIT METHYLTRANSFERASE J"/>
    <property type="match status" value="1"/>
</dbReference>
<comment type="subcellular location">
    <subcellularLocation>
        <location evidence="3">Cytoplasm</location>
    </subcellularLocation>
</comment>
<comment type="catalytic activity">
    <reaction evidence="3">
        <text>guanosine(1516) in 16S rRNA + S-adenosyl-L-methionine = N(2)-methylguanosine(1516) in 16S rRNA + S-adenosyl-L-homocysteine + H(+)</text>
        <dbReference type="Rhea" id="RHEA:43220"/>
        <dbReference type="Rhea" id="RHEA-COMP:10412"/>
        <dbReference type="Rhea" id="RHEA-COMP:10413"/>
        <dbReference type="ChEBI" id="CHEBI:15378"/>
        <dbReference type="ChEBI" id="CHEBI:57856"/>
        <dbReference type="ChEBI" id="CHEBI:59789"/>
        <dbReference type="ChEBI" id="CHEBI:74269"/>
        <dbReference type="ChEBI" id="CHEBI:74481"/>
        <dbReference type="EC" id="2.1.1.242"/>
    </reaction>
</comment>
<dbReference type="InterPro" id="IPR007536">
    <property type="entry name" value="16SrRNA_methylTrfase_J"/>
</dbReference>
<reference evidence="4 5" key="1">
    <citation type="submission" date="2020-09" db="EMBL/GenBank/DDBJ databases">
        <title>Genome sequence of the banana aphid, Pentalonia nigronervosa Coquerel (Hemiptera: Aphididae) and its symbionts.</title>
        <authorList>
            <person name="Mathers T.C."/>
            <person name="Mugford S.T."/>
            <person name="Hogenhout S.A."/>
            <person name="Tripathi L."/>
        </authorList>
    </citation>
    <scope>NUCLEOTIDE SEQUENCE [LARGE SCALE GENOMIC DNA]</scope>
    <source>
        <strain evidence="4">Ba4</strain>
    </source>
</reference>
<dbReference type="AlphaFoldDB" id="A0A7H1AZ39"/>
<dbReference type="SUPFAM" id="SSF53335">
    <property type="entry name" value="S-adenosyl-L-methionine-dependent methyltransferases"/>
    <property type="match status" value="1"/>
</dbReference>
<feature type="binding site" evidence="3">
    <location>
        <position position="169"/>
    </location>
    <ligand>
        <name>S-adenosyl-L-methionine</name>
        <dbReference type="ChEBI" id="CHEBI:59789"/>
    </ligand>
</feature>
<feature type="binding site" evidence="3">
    <location>
        <begin position="115"/>
        <end position="116"/>
    </location>
    <ligand>
        <name>S-adenosyl-L-methionine</name>
        <dbReference type="ChEBI" id="CHEBI:59789"/>
    </ligand>
</feature>
<keyword evidence="2 3" id="KW-0949">S-adenosyl-L-methionine</keyword>
<keyword evidence="1 3" id="KW-0489">Methyltransferase</keyword>
<keyword evidence="3" id="KW-0963">Cytoplasm</keyword>
<organism evidence="4 5">
    <name type="scientific">Buchnera aphidicola</name>
    <name type="common">Pentalonia nigronervosa</name>
    <dbReference type="NCBI Taxonomy" id="1309793"/>
    <lineage>
        <taxon>Bacteria</taxon>
        <taxon>Pseudomonadati</taxon>
        <taxon>Pseudomonadota</taxon>
        <taxon>Gammaproteobacteria</taxon>
        <taxon>Enterobacterales</taxon>
        <taxon>Erwiniaceae</taxon>
        <taxon>Buchnera</taxon>
    </lineage>
</organism>
<dbReference type="HAMAP" id="MF_01523">
    <property type="entry name" value="16SrRNA_methyltr_J"/>
    <property type="match status" value="1"/>
</dbReference>
<evidence type="ECO:0000256" key="2">
    <source>
        <dbReference type="ARBA" id="ARBA00022691"/>
    </source>
</evidence>
<keyword evidence="3 4" id="KW-0808">Transferase</keyword>
<accession>A0A7H1AZ39</accession>
<comment type="caution">
    <text evidence="3">Lacks conserved residue(s) required for the propagation of feature annotation.</text>
</comment>
<dbReference type="Proteomes" id="UP000516346">
    <property type="component" value="Chromosome"/>
</dbReference>
<evidence type="ECO:0000256" key="3">
    <source>
        <dbReference type="HAMAP-Rule" id="MF_01523"/>
    </source>
</evidence>
<dbReference type="EMBL" id="CP061275">
    <property type="protein sequence ID" value="QNS01744.1"/>
    <property type="molecule type" value="Genomic_DNA"/>
</dbReference>
<dbReference type="InterPro" id="IPR029063">
    <property type="entry name" value="SAM-dependent_MTases_sf"/>
</dbReference>
<evidence type="ECO:0000313" key="4">
    <source>
        <dbReference type="EMBL" id="QNS01744.1"/>
    </source>
</evidence>
<keyword evidence="3" id="KW-0698">rRNA processing</keyword>
<dbReference type="PANTHER" id="PTHR36112:SF1">
    <property type="entry name" value="RIBOSOMAL RNA SMALL SUBUNIT METHYLTRANSFERASE J"/>
    <property type="match status" value="1"/>
</dbReference>
<comment type="function">
    <text evidence="3">Specifically methylates the guanosine in position 1516 of 16S rRNA.</text>
</comment>